<feature type="transmembrane region" description="Helical" evidence="1">
    <location>
        <begin position="187"/>
        <end position="203"/>
    </location>
</feature>
<feature type="transmembrane region" description="Helical" evidence="1">
    <location>
        <begin position="43"/>
        <end position="60"/>
    </location>
</feature>
<dbReference type="PANTHER" id="PTHR37422">
    <property type="entry name" value="TEICHURONIC ACID BIOSYNTHESIS PROTEIN TUAE"/>
    <property type="match status" value="1"/>
</dbReference>
<feature type="transmembrane region" description="Helical" evidence="1">
    <location>
        <begin position="210"/>
        <end position="227"/>
    </location>
</feature>
<reference evidence="2 3" key="1">
    <citation type="submission" date="2018-06" db="EMBL/GenBank/DDBJ databases">
        <title>Comparative genomics of rhizobia nodulating Arachis hypogaea in China.</title>
        <authorList>
            <person name="Li Y."/>
        </authorList>
    </citation>
    <scope>NUCLEOTIDE SEQUENCE [LARGE SCALE GENOMIC DNA]</scope>
    <source>
        <strain evidence="2 3">CCBAU 51670</strain>
    </source>
</reference>
<feature type="transmembrane region" description="Helical" evidence="1">
    <location>
        <begin position="140"/>
        <end position="158"/>
    </location>
</feature>
<name>A0AAE6CAL2_9BRAD</name>
<dbReference type="PANTHER" id="PTHR37422:SF13">
    <property type="entry name" value="LIPOPOLYSACCHARIDE BIOSYNTHESIS PROTEIN PA4999-RELATED"/>
    <property type="match status" value="1"/>
</dbReference>
<keyword evidence="1" id="KW-1133">Transmembrane helix</keyword>
<feature type="transmembrane region" description="Helical" evidence="1">
    <location>
        <begin position="66"/>
        <end position="84"/>
    </location>
</feature>
<feature type="transmembrane region" description="Helical" evidence="1">
    <location>
        <begin position="165"/>
        <end position="181"/>
    </location>
</feature>
<keyword evidence="1" id="KW-0812">Transmembrane</keyword>
<proteinExistence type="predicted"/>
<accession>A0AAE6CAL2</accession>
<dbReference type="AlphaFoldDB" id="A0AAE6CAL2"/>
<evidence type="ECO:0000256" key="1">
    <source>
        <dbReference type="SAM" id="Phobius"/>
    </source>
</evidence>
<feature type="transmembrane region" description="Helical" evidence="1">
    <location>
        <begin position="96"/>
        <end position="120"/>
    </location>
</feature>
<feature type="transmembrane region" description="Helical" evidence="1">
    <location>
        <begin position="292"/>
        <end position="315"/>
    </location>
</feature>
<evidence type="ECO:0000313" key="2">
    <source>
        <dbReference type="EMBL" id="QAU48747.1"/>
    </source>
</evidence>
<sequence>MLMFSNEEGSAIFFQALGVALFVLSGMLFFVSTPSTPIKITPFDAIMLFSVPLSYVAVALSEDSYSLMHTTIFLITYLSVMIIAQRASAEELIMCIRTATLAILGIVVVQFGDSLITGLMPGALKRWQLREAPFGMHPNLAGFIYGGFIVMAANSGMLRWRLNHLLTVVIIALCVAVMLVASARGGLLAVVLTLAVYVASEIIKGRRSTTYIIVIGVALAILAFFYWERIAAYAIEMFDLNSRERGLSSGGTGRFEIWARGIDYIFGRSWEIFIGSGLRSTHNMSFPVESSYINLAVDSGIFLTAATLLCFIGILARSYSEQNSGSAFHRFAFYTLLFAVFQSVFNRYLIAVGNPFSLIVLLVASKASGKITPALRNARAIAAADTA</sequence>
<dbReference type="KEGG" id="bgz:XH91_27610"/>
<dbReference type="InterPro" id="IPR051533">
    <property type="entry name" value="WaaL-like"/>
</dbReference>
<dbReference type="EMBL" id="CP030053">
    <property type="protein sequence ID" value="QAU48747.1"/>
    <property type="molecule type" value="Genomic_DNA"/>
</dbReference>
<protein>
    <recommendedName>
        <fullName evidence="4">O-antigen ligase domain-containing protein</fullName>
    </recommendedName>
</protein>
<evidence type="ECO:0000313" key="3">
    <source>
        <dbReference type="Proteomes" id="UP000288972"/>
    </source>
</evidence>
<organism evidence="2 3">
    <name type="scientific">Bradyrhizobium guangzhouense</name>
    <dbReference type="NCBI Taxonomy" id="1325095"/>
    <lineage>
        <taxon>Bacteria</taxon>
        <taxon>Pseudomonadati</taxon>
        <taxon>Pseudomonadota</taxon>
        <taxon>Alphaproteobacteria</taxon>
        <taxon>Hyphomicrobiales</taxon>
        <taxon>Nitrobacteraceae</taxon>
        <taxon>Bradyrhizobium</taxon>
    </lineage>
</organism>
<feature type="transmembrane region" description="Helical" evidence="1">
    <location>
        <begin position="327"/>
        <end position="345"/>
    </location>
</feature>
<evidence type="ECO:0008006" key="4">
    <source>
        <dbReference type="Google" id="ProtNLM"/>
    </source>
</evidence>
<feature type="transmembrane region" description="Helical" evidence="1">
    <location>
        <begin position="12"/>
        <end position="31"/>
    </location>
</feature>
<dbReference type="Proteomes" id="UP000288972">
    <property type="component" value="Chromosome"/>
</dbReference>
<keyword evidence="1" id="KW-0472">Membrane</keyword>
<gene>
    <name evidence="2" type="ORF">XH91_27610</name>
</gene>